<reference evidence="6" key="1">
    <citation type="submission" date="2020-04" db="EMBL/GenBank/DDBJ databases">
        <title>Analysis of mating type loci in Filobasidium floriforme.</title>
        <authorList>
            <person name="Nowrousian M."/>
        </authorList>
    </citation>
    <scope>NUCLEOTIDE SEQUENCE</scope>
    <source>
        <strain evidence="6">CBS 6242</strain>
    </source>
</reference>
<organism evidence="6 7">
    <name type="scientific">Filobasidium floriforme</name>
    <dbReference type="NCBI Taxonomy" id="5210"/>
    <lineage>
        <taxon>Eukaryota</taxon>
        <taxon>Fungi</taxon>
        <taxon>Dikarya</taxon>
        <taxon>Basidiomycota</taxon>
        <taxon>Agaricomycotina</taxon>
        <taxon>Tremellomycetes</taxon>
        <taxon>Filobasidiales</taxon>
        <taxon>Filobasidiaceae</taxon>
        <taxon>Filobasidium</taxon>
    </lineage>
</organism>
<sequence>MSSILRAIRSRNLSYFPRRSIMTTSIPKPAQQPQQIQPSPTEAIFFGHLNDFVREGRFHVEPKIPATECRIAGGWVRDKLLGLPSHDLDVTLSSCAGYPFAQAFVEYLRSVPSAESIEITSIGKVSANPEQSKHLETATTRILGLECDFVQLRSEVYADGSRIPTEVRIGTPLEDAERRDITINTLFYNVHTQSVEDWTGKGMNDLADHRIRTPLPPLQTFYDDPLRILRCLRFASRFGYALDKELTECLGDETLMESLRTRISRERVGIEVEKMIKGPNPLLAIELITNLNLYPHIFVIPTAKPADPKDFFPAPHPISDALLGGQILTSIMSGDLRSHVHPALFAKLNERRLHAIWLAIALLPYRGGLLKEKKKDMTMAEVVIRDGIKLGNAEREAVARLYAAHDKLSPPAFHSHEPERLRSGLGLILREVYINDPATDTAWTNALVFSMIMDLLPYVQLDDIQANERVLEVMKRYYDYTAKVEELGLGSAIEEKPRIDGNELNATLGLKPSQLTKYLMLEVVRWQLDNPSGTAEDCKAFLLKSQAEGTLPTMESLGLGVPANKKRRRD</sequence>
<evidence type="ECO:0000259" key="5">
    <source>
        <dbReference type="Pfam" id="PF01743"/>
    </source>
</evidence>
<evidence type="ECO:0000313" key="6">
    <source>
        <dbReference type="EMBL" id="KAG7531076.1"/>
    </source>
</evidence>
<dbReference type="SUPFAM" id="SSF81301">
    <property type="entry name" value="Nucleotidyltransferase"/>
    <property type="match status" value="1"/>
</dbReference>
<evidence type="ECO:0000256" key="1">
    <source>
        <dbReference type="ARBA" id="ARBA00007265"/>
    </source>
</evidence>
<comment type="caution">
    <text evidence="6">The sequence shown here is derived from an EMBL/GenBank/DDBJ whole genome shotgun (WGS) entry which is preliminary data.</text>
</comment>
<dbReference type="GO" id="GO:0052929">
    <property type="term" value="F:ATP:3'-cytidine-cytidine-tRNA adenylyltransferase activity"/>
    <property type="evidence" value="ECO:0007669"/>
    <property type="project" value="TreeGrafter"/>
</dbReference>
<keyword evidence="3 4" id="KW-0694">RNA-binding</keyword>
<dbReference type="CDD" id="cd05398">
    <property type="entry name" value="NT_ClassII-CCAase"/>
    <property type="match status" value="1"/>
</dbReference>
<dbReference type="GO" id="GO:0003723">
    <property type="term" value="F:RNA binding"/>
    <property type="evidence" value="ECO:0007669"/>
    <property type="project" value="UniProtKB-KW"/>
</dbReference>
<name>A0A8K0JIL2_9TREE</name>
<dbReference type="OrthoDB" id="445712at2759"/>
<evidence type="ECO:0000256" key="3">
    <source>
        <dbReference type="ARBA" id="ARBA00022884"/>
    </source>
</evidence>
<dbReference type="Pfam" id="PF01743">
    <property type="entry name" value="PolyA_pol"/>
    <property type="match status" value="1"/>
</dbReference>
<protein>
    <recommendedName>
        <fullName evidence="5">Poly A polymerase head domain-containing protein</fullName>
    </recommendedName>
</protein>
<dbReference type="InterPro" id="IPR002646">
    <property type="entry name" value="PolA_pol_head_dom"/>
</dbReference>
<accession>A0A8K0JIL2</accession>
<dbReference type="AlphaFoldDB" id="A0A8K0JIL2"/>
<proteinExistence type="inferred from homology"/>
<gene>
    <name evidence="6" type="ORF">FFLO_04570</name>
</gene>
<evidence type="ECO:0000256" key="2">
    <source>
        <dbReference type="ARBA" id="ARBA00022679"/>
    </source>
</evidence>
<dbReference type="Proteomes" id="UP000812966">
    <property type="component" value="Unassembled WGS sequence"/>
</dbReference>
<keyword evidence="2 4" id="KW-0808">Transferase</keyword>
<evidence type="ECO:0000256" key="4">
    <source>
        <dbReference type="RuleBase" id="RU003953"/>
    </source>
</evidence>
<dbReference type="EMBL" id="JABELV010000099">
    <property type="protein sequence ID" value="KAG7531076.1"/>
    <property type="molecule type" value="Genomic_DNA"/>
</dbReference>
<dbReference type="Gene3D" id="3.30.460.10">
    <property type="entry name" value="Beta Polymerase, domain 2"/>
    <property type="match status" value="1"/>
</dbReference>
<dbReference type="PANTHER" id="PTHR13734:SF5">
    <property type="entry name" value="CCA TRNA NUCLEOTIDYLTRANSFERASE, MITOCHONDRIAL"/>
    <property type="match status" value="1"/>
</dbReference>
<dbReference type="InterPro" id="IPR043519">
    <property type="entry name" value="NT_sf"/>
</dbReference>
<keyword evidence="7" id="KW-1185">Reference proteome</keyword>
<evidence type="ECO:0000313" key="7">
    <source>
        <dbReference type="Proteomes" id="UP000812966"/>
    </source>
</evidence>
<dbReference type="SUPFAM" id="SSF81891">
    <property type="entry name" value="Poly A polymerase C-terminal region-like"/>
    <property type="match status" value="1"/>
</dbReference>
<dbReference type="GO" id="GO:0052927">
    <property type="term" value="F:CC tRNA cytidylyltransferase activity"/>
    <property type="evidence" value="ECO:0007669"/>
    <property type="project" value="TreeGrafter"/>
</dbReference>
<comment type="similarity">
    <text evidence="1 4">Belongs to the tRNA nucleotidyltransferase/poly(A) polymerase family.</text>
</comment>
<dbReference type="PANTHER" id="PTHR13734">
    <property type="entry name" value="TRNA-NUCLEOTIDYLTRANSFERASE"/>
    <property type="match status" value="1"/>
</dbReference>
<feature type="domain" description="Poly A polymerase head" evidence="5">
    <location>
        <begin position="69"/>
        <end position="212"/>
    </location>
</feature>
<dbReference type="GO" id="GO:0001680">
    <property type="term" value="P:tRNA 3'-terminal CCA addition"/>
    <property type="evidence" value="ECO:0007669"/>
    <property type="project" value="TreeGrafter"/>
</dbReference>
<dbReference type="Gene3D" id="1.10.3090.10">
    <property type="entry name" value="cca-adding enzyme, domain 2"/>
    <property type="match status" value="1"/>
</dbReference>